<dbReference type="GO" id="GO:0071949">
    <property type="term" value="F:FAD binding"/>
    <property type="evidence" value="ECO:0007669"/>
    <property type="project" value="InterPro"/>
</dbReference>
<dbReference type="PANTHER" id="PTHR42973">
    <property type="entry name" value="BINDING OXIDOREDUCTASE, PUTATIVE (AFU_ORTHOLOGUE AFUA_1G17690)-RELATED"/>
    <property type="match status" value="1"/>
</dbReference>
<evidence type="ECO:0000259" key="6">
    <source>
        <dbReference type="PROSITE" id="PS51387"/>
    </source>
</evidence>
<dbReference type="Pfam" id="PF01565">
    <property type="entry name" value="FAD_binding_4"/>
    <property type="match status" value="1"/>
</dbReference>
<dbReference type="PROSITE" id="PS51387">
    <property type="entry name" value="FAD_PCMH"/>
    <property type="match status" value="1"/>
</dbReference>
<dbReference type="HOGENOM" id="CLU_040056_1_1_1"/>
<dbReference type="SUPFAM" id="SSF56176">
    <property type="entry name" value="FAD-binding/transporter-associated domain-like"/>
    <property type="match status" value="1"/>
</dbReference>
<comment type="cofactor">
    <cofactor evidence="1">
        <name>FAD</name>
        <dbReference type="ChEBI" id="CHEBI:57692"/>
    </cofactor>
</comment>
<dbReference type="STRING" id="1229665.N1S3Z5"/>
<feature type="non-terminal residue" evidence="7">
    <location>
        <position position="1"/>
    </location>
</feature>
<name>N1S3Z5_FUSC4</name>
<dbReference type="Gene3D" id="3.30.465.10">
    <property type="match status" value="1"/>
</dbReference>
<reference evidence="8" key="1">
    <citation type="submission" date="2012-09" db="EMBL/GenBank/DDBJ databases">
        <title>Genome sequencing and comparative transcriptomics of race 1 and race 4 of banana pathogen: Fusarium oxysporum f. sp. cubense.</title>
        <authorList>
            <person name="Fang X."/>
            <person name="Huang J."/>
        </authorList>
    </citation>
    <scope>NUCLEOTIDE SEQUENCE [LARGE SCALE GENOMIC DNA]</scope>
    <source>
        <strain evidence="8">race 4</strain>
    </source>
</reference>
<gene>
    <name evidence="7" type="ORF">FOC4_g10000246</name>
</gene>
<dbReference type="InterPro" id="IPR016166">
    <property type="entry name" value="FAD-bd_PCMH"/>
</dbReference>
<dbReference type="Proteomes" id="UP000016929">
    <property type="component" value="Unassembled WGS sequence"/>
</dbReference>
<evidence type="ECO:0000256" key="5">
    <source>
        <dbReference type="ARBA" id="ARBA00023002"/>
    </source>
</evidence>
<keyword evidence="5" id="KW-0560">Oxidoreductase</keyword>
<keyword evidence="3" id="KW-0285">Flavoprotein</keyword>
<dbReference type="InterPro" id="IPR016169">
    <property type="entry name" value="FAD-bd_PCMH_sub2"/>
</dbReference>
<evidence type="ECO:0000256" key="1">
    <source>
        <dbReference type="ARBA" id="ARBA00001974"/>
    </source>
</evidence>
<dbReference type="EMBL" id="KB726416">
    <property type="protein sequence ID" value="EMT69260.1"/>
    <property type="molecule type" value="Genomic_DNA"/>
</dbReference>
<accession>N1S3Z5</accession>
<dbReference type="InterPro" id="IPR006093">
    <property type="entry name" value="Oxy_OxRdtase_FAD_BS"/>
</dbReference>
<evidence type="ECO:0000313" key="8">
    <source>
        <dbReference type="Proteomes" id="UP000016929"/>
    </source>
</evidence>
<evidence type="ECO:0000313" key="7">
    <source>
        <dbReference type="EMBL" id="EMT69260.1"/>
    </source>
</evidence>
<dbReference type="InterPro" id="IPR050416">
    <property type="entry name" value="FAD-linked_Oxidoreductase"/>
</dbReference>
<keyword evidence="8" id="KW-1185">Reference proteome</keyword>
<evidence type="ECO:0000256" key="2">
    <source>
        <dbReference type="ARBA" id="ARBA00005466"/>
    </source>
</evidence>
<organism evidence="7 8">
    <name type="scientific">Fusarium oxysporum f. sp. cubense (strain race 4)</name>
    <name type="common">Panama disease fungus</name>
    <dbReference type="NCBI Taxonomy" id="2502994"/>
    <lineage>
        <taxon>Eukaryota</taxon>
        <taxon>Fungi</taxon>
        <taxon>Dikarya</taxon>
        <taxon>Ascomycota</taxon>
        <taxon>Pezizomycotina</taxon>
        <taxon>Sordariomycetes</taxon>
        <taxon>Hypocreomycetidae</taxon>
        <taxon>Hypocreales</taxon>
        <taxon>Nectriaceae</taxon>
        <taxon>Fusarium</taxon>
        <taxon>Fusarium oxysporum species complex</taxon>
    </lineage>
</organism>
<comment type="similarity">
    <text evidence="2">Belongs to the oxygen-dependent FAD-linked oxidoreductase family.</text>
</comment>
<dbReference type="InterPro" id="IPR006094">
    <property type="entry name" value="Oxid_FAD_bind_N"/>
</dbReference>
<dbReference type="PANTHER" id="PTHR42973:SF39">
    <property type="entry name" value="FAD-BINDING PCMH-TYPE DOMAIN-CONTAINING PROTEIN"/>
    <property type="match status" value="1"/>
</dbReference>
<reference evidence="8" key="2">
    <citation type="journal article" date="2014" name="PLoS ONE">
        <title>Genome and Transcriptome Analysis of the Fungal Pathogen Fusarium oxysporum f. sp. cubense Causing Banana Vascular Wilt Disease.</title>
        <authorList>
            <person name="Guo L."/>
            <person name="Han L."/>
            <person name="Yang L."/>
            <person name="Zeng H."/>
            <person name="Fan D."/>
            <person name="Zhu Y."/>
            <person name="Feng Y."/>
            <person name="Wang G."/>
            <person name="Peng C."/>
            <person name="Jiang X."/>
            <person name="Zhou D."/>
            <person name="Ni P."/>
            <person name="Liang C."/>
            <person name="Liu L."/>
            <person name="Wang J."/>
            <person name="Mao C."/>
            <person name="Fang X."/>
            <person name="Peng M."/>
            <person name="Huang J."/>
        </authorList>
    </citation>
    <scope>NUCLEOTIDE SEQUENCE [LARGE SCALE GENOMIC DNA]</scope>
    <source>
        <strain evidence="8">race 4</strain>
    </source>
</reference>
<evidence type="ECO:0000256" key="3">
    <source>
        <dbReference type="ARBA" id="ARBA00022630"/>
    </source>
</evidence>
<dbReference type="PROSITE" id="PS00862">
    <property type="entry name" value="OX2_COVAL_FAD"/>
    <property type="match status" value="1"/>
</dbReference>
<dbReference type="AlphaFoldDB" id="N1S3Z5"/>
<sequence>QIPGFEGMQYSRDGTQAEKKDYAYFNQQYATSTYQVDHNMYPDLIVQPKGDEDVIKAVIWARENKVAVAVKSGGHQYSGASSTSGKNIQMDLSNTYKDLMVLNPHGPIDKDRALVYVDVSNQLKELNTYLKHNQLFVPHGDCAYVCVGGHGQTGGYGQLGRGFGLFGDHIRTIRIVCHNGAIRDISKENNFEFFYAILGGSPGNFGIISHYTVEIQGTTWHQRILDLLPQMLTAVAQMADNAKVPRGFDLTVNVLSNDFPIAMLFPLLNNASFWEHIQNKIKNALADEFLEWLNGRFPAVIIYDESVDQWFNKFRALKSFFENETLLIDEFEEDMSRMTGRWILPRRREFDLPYVKRTYSTKSKSLEKDG</sequence>
<evidence type="ECO:0000256" key="4">
    <source>
        <dbReference type="ARBA" id="ARBA00022827"/>
    </source>
</evidence>
<keyword evidence="4" id="KW-0274">FAD</keyword>
<protein>
    <recommendedName>
        <fullName evidence="6">FAD-binding PCMH-type domain-containing protein</fullName>
    </recommendedName>
</protein>
<dbReference type="InterPro" id="IPR036318">
    <property type="entry name" value="FAD-bd_PCMH-like_sf"/>
</dbReference>
<dbReference type="GO" id="GO:0016491">
    <property type="term" value="F:oxidoreductase activity"/>
    <property type="evidence" value="ECO:0007669"/>
    <property type="project" value="UniProtKB-KW"/>
</dbReference>
<dbReference type="OrthoDB" id="415825at2759"/>
<feature type="domain" description="FAD-binding PCMH-type" evidence="6">
    <location>
        <begin position="38"/>
        <end position="218"/>
    </location>
</feature>
<proteinExistence type="inferred from homology"/>